<sequence>MTRRPILPGAMSQGDRESLLRDAELAQEAKLIFGGASDEEKRLIRSAAHILSLEERNRNLSEAFRRIENLADWRGEALSEIESAAEDMVDVPSNIIRCTIKELEDRIEKGDKP</sequence>
<organism evidence="1 2">
    <name type="scientific">Rhodococcus phage Mbo2</name>
    <dbReference type="NCBI Taxonomy" id="2936911"/>
    <lineage>
        <taxon>Viruses</taxon>
        <taxon>Duplodnaviria</taxon>
        <taxon>Heunggongvirae</taxon>
        <taxon>Uroviricota</taxon>
        <taxon>Caudoviricetes</taxon>
        <taxon>Caudoviricetes incertae sedis</taxon>
        <taxon>Mboduovirus</taxon>
        <taxon>Mboduovirus mbo2</taxon>
    </lineage>
</organism>
<reference evidence="1" key="1">
    <citation type="submission" date="2022-04" db="EMBL/GenBank/DDBJ databases">
        <authorList>
            <person name="Hwangbo M."/>
            <person name="Wang B."/>
            <person name="Gill J.J."/>
            <person name="Chu K.-H."/>
            <person name="Young R."/>
        </authorList>
    </citation>
    <scope>NUCLEOTIDE SEQUENCE</scope>
</reference>
<gene>
    <name evidence="1" type="ORF">Mbo2_067</name>
</gene>
<protein>
    <submittedName>
        <fullName evidence="1">Uncharacterized protein</fullName>
    </submittedName>
</protein>
<evidence type="ECO:0000313" key="2">
    <source>
        <dbReference type="Proteomes" id="UP001057233"/>
    </source>
</evidence>
<proteinExistence type="predicted"/>
<accession>A0A9E7ISE1</accession>
<evidence type="ECO:0000313" key="1">
    <source>
        <dbReference type="EMBL" id="URG17437.1"/>
    </source>
</evidence>
<dbReference type="EMBL" id="ON191531">
    <property type="protein sequence ID" value="URG17437.1"/>
    <property type="molecule type" value="Genomic_DNA"/>
</dbReference>
<name>A0A9E7ISE1_9CAUD</name>
<keyword evidence="2" id="KW-1185">Reference proteome</keyword>
<dbReference type="Proteomes" id="UP001057233">
    <property type="component" value="Segment"/>
</dbReference>